<dbReference type="SUPFAM" id="SSF52540">
    <property type="entry name" value="P-loop containing nucleoside triphosphate hydrolases"/>
    <property type="match status" value="1"/>
</dbReference>
<keyword evidence="3" id="KW-1185">Reference proteome</keyword>
<dbReference type="SMART" id="SM00382">
    <property type="entry name" value="AAA"/>
    <property type="match status" value="1"/>
</dbReference>
<dbReference type="GO" id="GO:0006260">
    <property type="term" value="P:DNA replication"/>
    <property type="evidence" value="ECO:0007669"/>
    <property type="project" value="TreeGrafter"/>
</dbReference>
<protein>
    <submittedName>
        <fullName evidence="2">AAA family ATPase</fullName>
    </submittedName>
</protein>
<gene>
    <name evidence="2" type="ORF">BR63_02255</name>
</gene>
<dbReference type="AlphaFoldDB" id="A0A7G6DZI4"/>
<dbReference type="InterPro" id="IPR027417">
    <property type="entry name" value="P-loop_NTPase"/>
</dbReference>
<dbReference type="InterPro" id="IPR003593">
    <property type="entry name" value="AAA+_ATPase"/>
</dbReference>
<proteinExistence type="predicted"/>
<dbReference type="CDD" id="cd00009">
    <property type="entry name" value="AAA"/>
    <property type="match status" value="1"/>
</dbReference>
<dbReference type="KEGG" id="tfr:BR63_02255"/>
<evidence type="ECO:0000313" key="3">
    <source>
        <dbReference type="Proteomes" id="UP000515847"/>
    </source>
</evidence>
<dbReference type="PANTHER" id="PTHR30050:SF4">
    <property type="entry name" value="ATP-BINDING PROTEIN RV3427C IN INSERTION SEQUENCE-RELATED"/>
    <property type="match status" value="1"/>
</dbReference>
<dbReference type="InterPro" id="IPR002611">
    <property type="entry name" value="IstB_ATP-bd"/>
</dbReference>
<dbReference type="OrthoDB" id="9776217at2"/>
<dbReference type="NCBIfam" id="NF005304">
    <property type="entry name" value="PRK06835.1"/>
    <property type="match status" value="1"/>
</dbReference>
<organism evidence="2 3">
    <name type="scientific">Thermanaerosceptrum fracticalcis</name>
    <dbReference type="NCBI Taxonomy" id="1712410"/>
    <lineage>
        <taxon>Bacteria</taxon>
        <taxon>Bacillati</taxon>
        <taxon>Bacillota</taxon>
        <taxon>Clostridia</taxon>
        <taxon>Eubacteriales</taxon>
        <taxon>Peptococcaceae</taxon>
        <taxon>Thermanaerosceptrum</taxon>
    </lineage>
</organism>
<dbReference type="EMBL" id="CP045798">
    <property type="protein sequence ID" value="QNB45238.1"/>
    <property type="molecule type" value="Genomic_DNA"/>
</dbReference>
<reference evidence="2 3" key="1">
    <citation type="journal article" date="2019" name="Front. Microbiol.">
        <title>Thermoanaerosceptrum fracticalcis gen. nov. sp. nov., a Novel Fumarate-Fermenting Microorganism From a Deep Fractured Carbonate Aquifer of the US Great Basin.</title>
        <authorList>
            <person name="Hamilton-Brehm S.D."/>
            <person name="Stewart L.E."/>
            <person name="Zavarin M."/>
            <person name="Caldwell M."/>
            <person name="Lawson P.A."/>
            <person name="Onstott T.C."/>
            <person name="Grzymski J."/>
            <person name="Neveux I."/>
            <person name="Lollar B.S."/>
            <person name="Russell C.E."/>
            <person name="Moser D.P."/>
        </authorList>
    </citation>
    <scope>NUCLEOTIDE SEQUENCE [LARGE SCALE GENOMIC DNA]</scope>
    <source>
        <strain evidence="2 3">DRI-13</strain>
    </source>
</reference>
<dbReference type="RefSeq" id="WP_034422719.1">
    <property type="nucleotide sequence ID" value="NZ_CP045798.1"/>
</dbReference>
<feature type="domain" description="AAA+ ATPase" evidence="1">
    <location>
        <begin position="167"/>
        <end position="300"/>
    </location>
</feature>
<dbReference type="PANTHER" id="PTHR30050">
    <property type="entry name" value="CHROMOSOMAL REPLICATION INITIATOR PROTEIN DNAA"/>
    <property type="match status" value="1"/>
</dbReference>
<accession>A0A7G6DZI4</accession>
<dbReference type="Proteomes" id="UP000515847">
    <property type="component" value="Chromosome"/>
</dbReference>
<dbReference type="Pfam" id="PF01695">
    <property type="entry name" value="IstB_IS21"/>
    <property type="match status" value="1"/>
</dbReference>
<evidence type="ECO:0000313" key="2">
    <source>
        <dbReference type="EMBL" id="QNB45238.1"/>
    </source>
</evidence>
<dbReference type="Gene3D" id="3.40.50.300">
    <property type="entry name" value="P-loop containing nucleotide triphosphate hydrolases"/>
    <property type="match status" value="1"/>
</dbReference>
<dbReference type="GO" id="GO:0005524">
    <property type="term" value="F:ATP binding"/>
    <property type="evidence" value="ECO:0007669"/>
    <property type="project" value="InterPro"/>
</dbReference>
<evidence type="ECO:0000259" key="1">
    <source>
        <dbReference type="SMART" id="SM00382"/>
    </source>
</evidence>
<name>A0A7G6DZI4_THEFR</name>
<sequence>MALSTYGLKRQKKIAEWETRLRLLHEKYPRLQEIDTLFSQFALELALLEMGKGKLGMGREELTKAQEALAWEKKKLLREYNLPDNIYEIWWDCPACQDTGYVELGKKCQCLLREEASRRWQVSGLSPVQVNQTFANFSLQWYEDAEHYKGILEKALNFAEKISCRQPAGNLLLYGAVGTGKTHLCSAIANYALQAGVGVVYMKVGRLLDLLREHKFKLDKNDLYTGQGLESLYRVELLIMDDLGAENLTDFAREQLLLLLDERINHNLSWVISSNLSPNDIGAIYEDRISDRIMGTAEVLKFTGDSIRIRKMVKQKASP</sequence>